<dbReference type="SUPFAM" id="SSF56300">
    <property type="entry name" value="Metallo-dependent phosphatases"/>
    <property type="match status" value="1"/>
</dbReference>
<name>A0A679J371_9HYPH</name>
<reference evidence="4" key="1">
    <citation type="submission" date="2019-12" db="EMBL/GenBank/DDBJ databases">
        <authorList>
            <person name="Cremers G."/>
        </authorList>
    </citation>
    <scope>NUCLEOTIDE SEQUENCE</scope>
    <source>
        <strain evidence="4">Mbul1</strain>
    </source>
</reference>
<organism evidence="4">
    <name type="scientific">Methylobacterium bullatum</name>
    <dbReference type="NCBI Taxonomy" id="570505"/>
    <lineage>
        <taxon>Bacteria</taxon>
        <taxon>Pseudomonadati</taxon>
        <taxon>Pseudomonadota</taxon>
        <taxon>Alphaproteobacteria</taxon>
        <taxon>Hyphomicrobiales</taxon>
        <taxon>Methylobacteriaceae</taxon>
        <taxon>Methylobacterium</taxon>
    </lineage>
</organism>
<dbReference type="AlphaFoldDB" id="A0A679J371"/>
<evidence type="ECO:0000313" key="4">
    <source>
        <dbReference type="EMBL" id="CAA2103929.1"/>
    </source>
</evidence>
<evidence type="ECO:0000259" key="3">
    <source>
        <dbReference type="Pfam" id="PF00149"/>
    </source>
</evidence>
<dbReference type="EMBL" id="LR743504">
    <property type="protein sequence ID" value="CAA2103929.1"/>
    <property type="molecule type" value="Genomic_DNA"/>
</dbReference>
<dbReference type="GO" id="GO:0008758">
    <property type="term" value="F:UDP-2,3-diacylglucosamine hydrolase activity"/>
    <property type="evidence" value="ECO:0007669"/>
    <property type="project" value="TreeGrafter"/>
</dbReference>
<keyword evidence="2" id="KW-0378">Hydrolase</keyword>
<dbReference type="Pfam" id="PF00149">
    <property type="entry name" value="Metallophos"/>
    <property type="match status" value="1"/>
</dbReference>
<keyword evidence="1" id="KW-0479">Metal-binding</keyword>
<gene>
    <name evidence="4" type="ORF">MBUL_02445</name>
</gene>
<dbReference type="PANTHER" id="PTHR31302">
    <property type="entry name" value="TRANSMEMBRANE PROTEIN WITH METALLOPHOSPHOESTERASE DOMAIN-RELATED"/>
    <property type="match status" value="1"/>
</dbReference>
<dbReference type="InterPro" id="IPR029052">
    <property type="entry name" value="Metallo-depent_PP-like"/>
</dbReference>
<dbReference type="GO" id="GO:0009245">
    <property type="term" value="P:lipid A biosynthetic process"/>
    <property type="evidence" value="ECO:0007669"/>
    <property type="project" value="TreeGrafter"/>
</dbReference>
<feature type="domain" description="Calcineurin-like phosphoesterase" evidence="3">
    <location>
        <begin position="55"/>
        <end position="239"/>
    </location>
</feature>
<dbReference type="PANTHER" id="PTHR31302:SF31">
    <property type="entry name" value="PHOSPHODIESTERASE YAEI"/>
    <property type="match status" value="1"/>
</dbReference>
<dbReference type="GO" id="GO:0046872">
    <property type="term" value="F:metal ion binding"/>
    <property type="evidence" value="ECO:0007669"/>
    <property type="project" value="UniProtKB-KW"/>
</dbReference>
<dbReference type="InterPro" id="IPR004843">
    <property type="entry name" value="Calcineurin-like_PHP"/>
</dbReference>
<sequence length="312" mass="33623">MLILPTRRQFLTGIGATTSLVAATGAYGFVIEPRHRLVVTRYAPSLPGWTEGLRLRVAVLADFHVGEPTMPLDRIAEIVDATNGLEPDLILLLGDYPSGPSVTTRKVPLVDFAQVIEGLRAPLGVHAVLGNHDWWDDHLAQATRRGPVESQRVLEARGIPVMENTVLRLEKGGRPFWIAGLGDQEPFLPRGDRRGRDDLPGTLAQVTDEAPILLMAHEPYIFPVVPRRVSLTLSGHTHGGQVRLFGMSPLSPFARGKDLTYGHVVLGGRHMIVSGGFGVSRVPIRIGVPPEIVLLELGSVAPPTSVAAAPPA</sequence>
<protein>
    <recommendedName>
        <fullName evidence="3">Calcineurin-like phosphoesterase domain-containing protein</fullName>
    </recommendedName>
</protein>
<proteinExistence type="predicted"/>
<dbReference type="GO" id="GO:0016020">
    <property type="term" value="C:membrane"/>
    <property type="evidence" value="ECO:0007669"/>
    <property type="project" value="GOC"/>
</dbReference>
<dbReference type="InterPro" id="IPR051158">
    <property type="entry name" value="Metallophosphoesterase_sf"/>
</dbReference>
<evidence type="ECO:0000256" key="1">
    <source>
        <dbReference type="ARBA" id="ARBA00022723"/>
    </source>
</evidence>
<evidence type="ECO:0000256" key="2">
    <source>
        <dbReference type="ARBA" id="ARBA00022801"/>
    </source>
</evidence>
<accession>A0A679J371</accession>
<dbReference type="Gene3D" id="3.60.21.10">
    <property type="match status" value="1"/>
</dbReference>